<accession>A0A974NPW5</accession>
<dbReference type="KEGG" id="ppsr:I6J18_07265"/>
<gene>
    <name evidence="1" type="ORF">I6J18_07265</name>
</gene>
<proteinExistence type="predicted"/>
<evidence type="ECO:0000313" key="2">
    <source>
        <dbReference type="Proteomes" id="UP000595254"/>
    </source>
</evidence>
<evidence type="ECO:0000313" key="1">
    <source>
        <dbReference type="EMBL" id="QQT01651.1"/>
    </source>
</evidence>
<dbReference type="Proteomes" id="UP000595254">
    <property type="component" value="Chromosome"/>
</dbReference>
<dbReference type="EMBL" id="CP068053">
    <property type="protein sequence ID" value="QQT01651.1"/>
    <property type="molecule type" value="Genomic_DNA"/>
</dbReference>
<sequence length="80" mass="9718">MRQDIYELIAEDEDLKKFLRLQPIWYRRLMRNPQEFEKLQTEAVFFYKKSIPHRVSKFADGVQMASMMMHMFQAMRTPSG</sequence>
<organism evidence="1 2">
    <name type="scientific">Peribacillus psychrosaccharolyticus</name>
    <name type="common">Bacillus psychrosaccharolyticus</name>
    <dbReference type="NCBI Taxonomy" id="1407"/>
    <lineage>
        <taxon>Bacteria</taxon>
        <taxon>Bacillati</taxon>
        <taxon>Bacillota</taxon>
        <taxon>Bacilli</taxon>
        <taxon>Bacillales</taxon>
        <taxon>Bacillaceae</taxon>
        <taxon>Peribacillus</taxon>
    </lineage>
</organism>
<keyword evidence="2" id="KW-1185">Reference proteome</keyword>
<reference evidence="1 2" key="1">
    <citation type="submission" date="2021-01" db="EMBL/GenBank/DDBJ databases">
        <title>FDA dAtabase for Regulatory Grade micrObial Sequences (FDA-ARGOS): Supporting development and validation of Infectious Disease Dx tests.</title>
        <authorList>
            <person name="Nelson B."/>
            <person name="Plummer A."/>
            <person name="Tallon L."/>
            <person name="Sadzewicz L."/>
            <person name="Zhao X."/>
            <person name="Boylan J."/>
            <person name="Ott S."/>
            <person name="Bowen H."/>
            <person name="Vavikolanu K."/>
            <person name="Mehta A."/>
            <person name="Aluvathingal J."/>
            <person name="Nadendla S."/>
            <person name="Myers T."/>
            <person name="Yan Y."/>
            <person name="Sichtig H."/>
        </authorList>
    </citation>
    <scope>NUCLEOTIDE SEQUENCE [LARGE SCALE GENOMIC DNA]</scope>
    <source>
        <strain evidence="1 2">FDAARGOS_1161</strain>
    </source>
</reference>
<protein>
    <submittedName>
        <fullName evidence="1">YlbE-like family protein</fullName>
    </submittedName>
</protein>
<dbReference type="AlphaFoldDB" id="A0A974NPW5"/>
<dbReference type="Pfam" id="PF14003">
    <property type="entry name" value="YlbE"/>
    <property type="match status" value="1"/>
</dbReference>
<dbReference type="RefSeq" id="WP_040375484.1">
    <property type="nucleotide sequence ID" value="NZ_CP068053.1"/>
</dbReference>
<dbReference type="InterPro" id="IPR025613">
    <property type="entry name" value="YlbE"/>
</dbReference>
<name>A0A974NPW5_PERPY</name>